<keyword evidence="3" id="KW-1185">Reference proteome</keyword>
<feature type="compositionally biased region" description="Low complexity" evidence="1">
    <location>
        <begin position="33"/>
        <end position="44"/>
    </location>
</feature>
<accession>A0ABU1FQV7</accession>
<evidence type="ECO:0000313" key="2">
    <source>
        <dbReference type="EMBL" id="MDR5711029.1"/>
    </source>
</evidence>
<protein>
    <submittedName>
        <fullName evidence="2">Uncharacterized protein</fullName>
    </submittedName>
</protein>
<proteinExistence type="predicted"/>
<dbReference type="InterPro" id="IPR006311">
    <property type="entry name" value="TAT_signal"/>
</dbReference>
<dbReference type="PROSITE" id="PS51257">
    <property type="entry name" value="PROKAR_LIPOPROTEIN"/>
    <property type="match status" value="1"/>
</dbReference>
<name>A0ABU1FQV7_9MICC</name>
<organism evidence="2 3">
    <name type="scientific">Nesterenkonia flava</name>
    <dbReference type="NCBI Taxonomy" id="469799"/>
    <lineage>
        <taxon>Bacteria</taxon>
        <taxon>Bacillati</taxon>
        <taxon>Actinomycetota</taxon>
        <taxon>Actinomycetes</taxon>
        <taxon>Micrococcales</taxon>
        <taxon>Micrococcaceae</taxon>
        <taxon>Nesterenkonia</taxon>
    </lineage>
</organism>
<feature type="region of interest" description="Disordered" evidence="1">
    <location>
        <begin position="22"/>
        <end position="45"/>
    </location>
</feature>
<sequence length="436" mass="48071">MSPALDRRTFLLSAGALTLVGCQSSPAEPEPAPTETGSSSPAAADQGPLVIEREGGVIATEQDAQQLMDSLTTTLASGDADGLIAALALKDEQEVELWRRRAELYSSEEIFEGRFFVGSPPQDATRQTEGEVLEFPAGLVFSHQIKGCDARDVVEEMQAVYRKEGEDGQLEIVELQAPQNSFRPAPWDALDMEFLVSDHAVIAFRQEERSTAESWQASIDRGVARAMELLPVPAGQEKLLVTLLWSGAHEQVWTASEETTEVWGRAWRHFYLDPWSLASGQEVELDDDDAPAGTARTGLYADFIRGLDQVERLSAHEAAHALANQWGTRSTQWESEGFATWCEHRLGYRDLRATAGGTAAGFSDFAQRTIDGEASFFDGPDAGLDYDAAGMVFLTVDEEEGLEGVLEQARRSYQHLRREEEVQELFDRTLRRIEGA</sequence>
<evidence type="ECO:0000313" key="3">
    <source>
        <dbReference type="Proteomes" id="UP001260872"/>
    </source>
</evidence>
<dbReference type="Proteomes" id="UP001260872">
    <property type="component" value="Unassembled WGS sequence"/>
</dbReference>
<comment type="caution">
    <text evidence="2">The sequence shown here is derived from an EMBL/GenBank/DDBJ whole genome shotgun (WGS) entry which is preliminary data.</text>
</comment>
<dbReference type="RefSeq" id="WP_310536416.1">
    <property type="nucleotide sequence ID" value="NZ_BAAAOC010000093.1"/>
</dbReference>
<gene>
    <name evidence="2" type="ORF">RH857_02590</name>
</gene>
<reference evidence="3" key="1">
    <citation type="submission" date="2023-07" db="EMBL/GenBank/DDBJ databases">
        <title>Description of three actinobacteria isolated from air of manufacturing shop in a pharmaceutical factory.</title>
        <authorList>
            <person name="Zhang D.-F."/>
        </authorList>
    </citation>
    <scope>NUCLEOTIDE SEQUENCE [LARGE SCALE GENOMIC DNA]</scope>
    <source>
        <strain evidence="3">CCTCC AB 207010</strain>
    </source>
</reference>
<dbReference type="PROSITE" id="PS51318">
    <property type="entry name" value="TAT"/>
    <property type="match status" value="1"/>
</dbReference>
<evidence type="ECO:0000256" key="1">
    <source>
        <dbReference type="SAM" id="MobiDB-lite"/>
    </source>
</evidence>
<dbReference type="EMBL" id="JAVKGT010000004">
    <property type="protein sequence ID" value="MDR5711029.1"/>
    <property type="molecule type" value="Genomic_DNA"/>
</dbReference>